<reference evidence="1" key="1">
    <citation type="submission" date="2020-10" db="EMBL/GenBank/DDBJ databases">
        <authorList>
            <person name="Gilroy R."/>
        </authorList>
    </citation>
    <scope>NUCLEOTIDE SEQUENCE</scope>
    <source>
        <strain evidence="1">18911</strain>
    </source>
</reference>
<gene>
    <name evidence="1" type="ORF">IAB05_05845</name>
</gene>
<name>A0A9D1MI60_9FIRM</name>
<dbReference type="InterPro" id="IPR049718">
    <property type="entry name" value="AKO59007-like"/>
</dbReference>
<dbReference type="Proteomes" id="UP000824094">
    <property type="component" value="Unassembled WGS sequence"/>
</dbReference>
<dbReference type="NCBIfam" id="NF033394">
    <property type="entry name" value="capsid_maj_Podo"/>
    <property type="match status" value="1"/>
</dbReference>
<dbReference type="AlphaFoldDB" id="A0A9D1MI60"/>
<protein>
    <submittedName>
        <fullName evidence="1">Phage major capsid protein</fullName>
    </submittedName>
</protein>
<accession>A0A9D1MI60</accession>
<reference evidence="1" key="2">
    <citation type="journal article" date="2021" name="PeerJ">
        <title>Extensive microbial diversity within the chicken gut microbiome revealed by metagenomics and culture.</title>
        <authorList>
            <person name="Gilroy R."/>
            <person name="Ravi A."/>
            <person name="Getino M."/>
            <person name="Pursley I."/>
            <person name="Horton D.L."/>
            <person name="Alikhan N.F."/>
            <person name="Baker D."/>
            <person name="Gharbi K."/>
            <person name="Hall N."/>
            <person name="Watson M."/>
            <person name="Adriaenssens E.M."/>
            <person name="Foster-Nyarko E."/>
            <person name="Jarju S."/>
            <person name="Secka A."/>
            <person name="Antonio M."/>
            <person name="Oren A."/>
            <person name="Chaudhuri R.R."/>
            <person name="La Ragione R."/>
            <person name="Hildebrand F."/>
            <person name="Pallen M.J."/>
        </authorList>
    </citation>
    <scope>NUCLEOTIDE SEQUENCE</scope>
    <source>
        <strain evidence="1">18911</strain>
    </source>
</reference>
<sequence>MLSVESIDSVLKSYYLDAICTSLNTGVSPLYQAIEKTAAEIRGKEAVVPTMFGLCGGLGTTEEAGELPDAGECMRAAFSVPLKNIYGVIDITDKAIRASRDNASGIVGILNNEIRAMVRSARFNLNRMLWMDGKGLLATVTAFKSGSMPEVTVDDARMMAGGMKIDIYRSGSILVSGIRVYDVDHVNNKFIAKYEELASVTLTSGDQIYVQKSKGSEVNGIPYLFSSDNAYFGIGKAANPGIKPTAKSLGDVLTVDAMQEFFDISSLRAGSDPDMIVCSPKTRRQYLKQLELNRRNIDYLNLDGGFKTLSFNGIPVVGERFAPDGEMYFLNTPTLKLVELNDWEWLEGENGSILSQLDRKAVYTATLVKYANFVAVSPRAQARLYGITDPVTETEESTEPGAGV</sequence>
<dbReference type="EMBL" id="DVNF01000171">
    <property type="protein sequence ID" value="HIU60895.1"/>
    <property type="molecule type" value="Genomic_DNA"/>
</dbReference>
<comment type="caution">
    <text evidence="1">The sequence shown here is derived from an EMBL/GenBank/DDBJ whole genome shotgun (WGS) entry which is preliminary data.</text>
</comment>
<proteinExistence type="predicted"/>
<evidence type="ECO:0000313" key="2">
    <source>
        <dbReference type="Proteomes" id="UP000824094"/>
    </source>
</evidence>
<organism evidence="1 2">
    <name type="scientific">Candidatus Stercoripulliclostridium merdigallinarum</name>
    <dbReference type="NCBI Taxonomy" id="2840951"/>
    <lineage>
        <taxon>Bacteria</taxon>
        <taxon>Bacillati</taxon>
        <taxon>Bacillota</taxon>
        <taxon>Clostridia</taxon>
        <taxon>Eubacteriales</taxon>
        <taxon>Candidatus Stercoripulliclostridium</taxon>
    </lineage>
</organism>
<evidence type="ECO:0000313" key="1">
    <source>
        <dbReference type="EMBL" id="HIU60895.1"/>
    </source>
</evidence>